<evidence type="ECO:0000259" key="5">
    <source>
        <dbReference type="PROSITE" id="PS51462"/>
    </source>
</evidence>
<dbReference type="GO" id="GO:0016787">
    <property type="term" value="F:hydrolase activity"/>
    <property type="evidence" value="ECO:0007669"/>
    <property type="project" value="UniProtKB-KW"/>
</dbReference>
<dbReference type="PANTHER" id="PTHR43046:SF14">
    <property type="entry name" value="MUTT_NUDIX FAMILY PROTEIN"/>
    <property type="match status" value="1"/>
</dbReference>
<keyword evidence="3 4" id="KW-0378">Hydrolase</keyword>
<dbReference type="Proteomes" id="UP000323242">
    <property type="component" value="Unassembled WGS sequence"/>
</dbReference>
<dbReference type="InterPro" id="IPR000086">
    <property type="entry name" value="NUDIX_hydrolase_dom"/>
</dbReference>
<evidence type="ECO:0000256" key="2">
    <source>
        <dbReference type="ARBA" id="ARBA00005582"/>
    </source>
</evidence>
<dbReference type="InterPro" id="IPR020084">
    <property type="entry name" value="NUDIX_hydrolase_CS"/>
</dbReference>
<comment type="cofactor">
    <cofactor evidence="1">
        <name>Mg(2+)</name>
        <dbReference type="ChEBI" id="CHEBI:18420"/>
    </cofactor>
</comment>
<proteinExistence type="inferred from homology"/>
<feature type="domain" description="Nudix hydrolase" evidence="5">
    <location>
        <begin position="1"/>
        <end position="90"/>
    </location>
</feature>
<dbReference type="AlphaFoldDB" id="A0A5D4JJ07"/>
<name>A0A5D4JJ07_9ACTN</name>
<dbReference type="PANTHER" id="PTHR43046">
    <property type="entry name" value="GDP-MANNOSE MANNOSYL HYDROLASE"/>
    <property type="match status" value="1"/>
</dbReference>
<dbReference type="CDD" id="cd02883">
    <property type="entry name" value="NUDIX_Hydrolase"/>
    <property type="match status" value="1"/>
</dbReference>
<evidence type="ECO:0000256" key="3">
    <source>
        <dbReference type="ARBA" id="ARBA00022801"/>
    </source>
</evidence>
<evidence type="ECO:0000256" key="4">
    <source>
        <dbReference type="RuleBase" id="RU003476"/>
    </source>
</evidence>
<keyword evidence="7" id="KW-1185">Reference proteome</keyword>
<organism evidence="6 7">
    <name type="scientific">Streptomyces parvus</name>
    <dbReference type="NCBI Taxonomy" id="66428"/>
    <lineage>
        <taxon>Bacteria</taxon>
        <taxon>Bacillati</taxon>
        <taxon>Actinomycetota</taxon>
        <taxon>Actinomycetes</taxon>
        <taxon>Kitasatosporales</taxon>
        <taxon>Streptomycetaceae</taxon>
        <taxon>Streptomyces</taxon>
    </lineage>
</organism>
<evidence type="ECO:0000313" key="6">
    <source>
        <dbReference type="EMBL" id="TYR64279.1"/>
    </source>
</evidence>
<comment type="similarity">
    <text evidence="2 4">Belongs to the Nudix hydrolase family.</text>
</comment>
<comment type="caution">
    <text evidence="6">The sequence shown here is derived from an EMBL/GenBank/DDBJ whole genome shotgun (WGS) entry which is preliminary data.</text>
</comment>
<dbReference type="PRINTS" id="PR00502">
    <property type="entry name" value="NUDIXFAMILY"/>
</dbReference>
<dbReference type="Gene3D" id="3.90.79.10">
    <property type="entry name" value="Nucleoside Triphosphate Pyrophosphohydrolase"/>
    <property type="match status" value="1"/>
</dbReference>
<dbReference type="InterPro" id="IPR020476">
    <property type="entry name" value="Nudix_hydrolase"/>
</dbReference>
<dbReference type="InterPro" id="IPR015797">
    <property type="entry name" value="NUDIX_hydrolase-like_dom_sf"/>
</dbReference>
<dbReference type="EMBL" id="VSZQ01000052">
    <property type="protein sequence ID" value="TYR64279.1"/>
    <property type="molecule type" value="Genomic_DNA"/>
</dbReference>
<evidence type="ECO:0000313" key="7">
    <source>
        <dbReference type="Proteomes" id="UP000323242"/>
    </source>
</evidence>
<accession>A0A5D4JJ07</accession>
<dbReference type="PROSITE" id="PS51462">
    <property type="entry name" value="NUDIX"/>
    <property type="match status" value="1"/>
</dbReference>
<protein>
    <submittedName>
        <fullName evidence="6">NUDIX hydrolase</fullName>
    </submittedName>
</protein>
<dbReference type="Pfam" id="PF00293">
    <property type="entry name" value="NUDIX"/>
    <property type="match status" value="1"/>
</dbReference>
<dbReference type="SUPFAM" id="SSF55811">
    <property type="entry name" value="Nudix"/>
    <property type="match status" value="1"/>
</dbReference>
<dbReference type="PROSITE" id="PS00893">
    <property type="entry name" value="NUDIX_BOX"/>
    <property type="match status" value="1"/>
</dbReference>
<sequence>MTHHVECVAILEPAAEEGRVLMVRHRVSEEQLSWQFPAGELKPGEAREDTAVRETQEETGLDVAAVRTSPRASLIFNPLRCASGPYVGCW</sequence>
<evidence type="ECO:0000256" key="1">
    <source>
        <dbReference type="ARBA" id="ARBA00001946"/>
    </source>
</evidence>
<gene>
    <name evidence="6" type="ORF">FY004_12210</name>
</gene>
<reference evidence="6 7" key="1">
    <citation type="submission" date="2019-08" db="EMBL/GenBank/DDBJ databases">
        <title>Draft genome for granaticin producer strain Streptomyces parvus C05.</title>
        <authorList>
            <person name="Gonzalez-Pimentel J.L."/>
        </authorList>
    </citation>
    <scope>NUCLEOTIDE SEQUENCE [LARGE SCALE GENOMIC DNA]</scope>
    <source>
        <strain evidence="6 7">C05</strain>
    </source>
</reference>